<accession>A0ACB5TKA3</accession>
<reference evidence="1" key="1">
    <citation type="submission" date="2023-04" db="EMBL/GenBank/DDBJ databases">
        <title>Ambrosiozyma monospora NBRC 10751.</title>
        <authorList>
            <person name="Ichikawa N."/>
            <person name="Sato H."/>
            <person name="Tonouchi N."/>
        </authorList>
    </citation>
    <scope>NUCLEOTIDE SEQUENCE</scope>
    <source>
        <strain evidence="1">NBRC 10751</strain>
    </source>
</reference>
<evidence type="ECO:0000313" key="1">
    <source>
        <dbReference type="EMBL" id="GME89816.1"/>
    </source>
</evidence>
<proteinExistence type="predicted"/>
<sequence length="348" mass="38534">MMMNFRTPQQDTTASPKAPFYLYKVNSSTDKRADDYKIFPTPNKKDQLSQQQPPPPPQDYFPRYHQTQVESSDPIKQLNSGFASNKSKKSFLPPLSSILKFNPTPTPSIPIIQQPQENGQVPWSPASSTSSSFSAVSSVSVNTSNSTVSTNSFNSLIPLIKVPNHERARSSSLPIVNENDYQSVLTAPGNNYKRHKTSNSSMSIASIASSNSTSTNNSNNNRYNSASSMSIYSSDDDDSDSNMTEKTIGSGDVTVENNGNGRNTFKCGHPDCKYRGTFLSKDYLRRHIREQHRGAKGHVCKGVNPDGSTWGCSKKFNRPYQLVNHWKGQRSLKRCGVPKSELAKYGIV</sequence>
<protein>
    <submittedName>
        <fullName evidence="1">Unnamed protein product</fullName>
    </submittedName>
</protein>
<dbReference type="Proteomes" id="UP001165064">
    <property type="component" value="Unassembled WGS sequence"/>
</dbReference>
<comment type="caution">
    <text evidence="1">The sequence shown here is derived from an EMBL/GenBank/DDBJ whole genome shotgun (WGS) entry which is preliminary data.</text>
</comment>
<keyword evidence="2" id="KW-1185">Reference proteome</keyword>
<gene>
    <name evidence="1" type="ORF">Amon02_000858500</name>
</gene>
<name>A0ACB5TKA3_AMBMO</name>
<evidence type="ECO:0000313" key="2">
    <source>
        <dbReference type="Proteomes" id="UP001165064"/>
    </source>
</evidence>
<dbReference type="EMBL" id="BSXS01007678">
    <property type="protein sequence ID" value="GME89816.1"/>
    <property type="molecule type" value="Genomic_DNA"/>
</dbReference>
<organism evidence="1 2">
    <name type="scientific">Ambrosiozyma monospora</name>
    <name type="common">Yeast</name>
    <name type="synonym">Endomycopsis monosporus</name>
    <dbReference type="NCBI Taxonomy" id="43982"/>
    <lineage>
        <taxon>Eukaryota</taxon>
        <taxon>Fungi</taxon>
        <taxon>Dikarya</taxon>
        <taxon>Ascomycota</taxon>
        <taxon>Saccharomycotina</taxon>
        <taxon>Pichiomycetes</taxon>
        <taxon>Pichiales</taxon>
        <taxon>Pichiaceae</taxon>
        <taxon>Ambrosiozyma</taxon>
    </lineage>
</organism>